<proteinExistence type="predicted"/>
<accession>A0ABP8ZX68</accession>
<dbReference type="RefSeq" id="WP_345436320.1">
    <property type="nucleotide sequence ID" value="NZ_BAABKO010000001.1"/>
</dbReference>
<dbReference type="InterPro" id="IPR011335">
    <property type="entry name" value="Restrct_endonuc-II-like"/>
</dbReference>
<keyword evidence="2" id="KW-1185">Reference proteome</keyword>
<dbReference type="Proteomes" id="UP001501645">
    <property type="component" value="Unassembled WGS sequence"/>
</dbReference>
<dbReference type="EMBL" id="BAABKO010000001">
    <property type="protein sequence ID" value="GAA4767543.1"/>
    <property type="molecule type" value="Genomic_DNA"/>
</dbReference>
<evidence type="ECO:0000313" key="2">
    <source>
        <dbReference type="Proteomes" id="UP001501645"/>
    </source>
</evidence>
<gene>
    <name evidence="1" type="ORF">GCM10023351_08710</name>
</gene>
<name>A0ABP8ZX68_9MICO</name>
<sequence>MLDSAGAFVARVDLALPELRMAIEYEGDHHRDKAQWRKDLARRRRLEALGWTYVSVTQADLDDPRALLADLRAAIGA</sequence>
<dbReference type="SUPFAM" id="SSF52980">
    <property type="entry name" value="Restriction endonuclease-like"/>
    <property type="match status" value="1"/>
</dbReference>
<protein>
    <recommendedName>
        <fullName evidence="3">DUF559 domain-containing protein</fullName>
    </recommendedName>
</protein>
<organism evidence="1 2">
    <name type="scientific">Microbacterium gilvum</name>
    <dbReference type="NCBI Taxonomy" id="1336204"/>
    <lineage>
        <taxon>Bacteria</taxon>
        <taxon>Bacillati</taxon>
        <taxon>Actinomycetota</taxon>
        <taxon>Actinomycetes</taxon>
        <taxon>Micrococcales</taxon>
        <taxon>Microbacteriaceae</taxon>
        <taxon>Microbacterium</taxon>
    </lineage>
</organism>
<evidence type="ECO:0008006" key="3">
    <source>
        <dbReference type="Google" id="ProtNLM"/>
    </source>
</evidence>
<evidence type="ECO:0000313" key="1">
    <source>
        <dbReference type="EMBL" id="GAA4767543.1"/>
    </source>
</evidence>
<dbReference type="Gene3D" id="3.40.960.10">
    <property type="entry name" value="VSR Endonuclease"/>
    <property type="match status" value="1"/>
</dbReference>
<reference evidence="2" key="1">
    <citation type="journal article" date="2019" name="Int. J. Syst. Evol. Microbiol.">
        <title>The Global Catalogue of Microorganisms (GCM) 10K type strain sequencing project: providing services to taxonomists for standard genome sequencing and annotation.</title>
        <authorList>
            <consortium name="The Broad Institute Genomics Platform"/>
            <consortium name="The Broad Institute Genome Sequencing Center for Infectious Disease"/>
            <person name="Wu L."/>
            <person name="Ma J."/>
        </authorList>
    </citation>
    <scope>NUCLEOTIDE SEQUENCE [LARGE SCALE GENOMIC DNA]</scope>
    <source>
        <strain evidence="2">JCM 18537</strain>
    </source>
</reference>
<comment type="caution">
    <text evidence="1">The sequence shown here is derived from an EMBL/GenBank/DDBJ whole genome shotgun (WGS) entry which is preliminary data.</text>
</comment>